<dbReference type="InterPro" id="IPR000731">
    <property type="entry name" value="SSD"/>
</dbReference>
<keyword evidence="3" id="KW-0812">Transmembrane</keyword>
<dbReference type="GO" id="GO:0008158">
    <property type="term" value="F:hedgehog receptor activity"/>
    <property type="evidence" value="ECO:0007669"/>
    <property type="project" value="TreeGrafter"/>
</dbReference>
<evidence type="ECO:0000256" key="1">
    <source>
        <dbReference type="ARBA" id="ARBA00004141"/>
    </source>
</evidence>
<dbReference type="GO" id="GO:0005886">
    <property type="term" value="C:plasma membrane"/>
    <property type="evidence" value="ECO:0007669"/>
    <property type="project" value="TreeGrafter"/>
</dbReference>
<proteinExistence type="inferred from homology"/>
<sequence>MGLALPGVLTVTFASVPGLSPATWFGFEFNAATAQIVSFPILVNGIDNMFMFDGNHRDAIISIDLQRRKAGMRDVLRCLHGGTWQDIFVISDSPLLLNLPFIGMQGGAIGVELSDVLPEQTTHAKVLQGTSTLDSSKIVIETKSGEPLENYWLGMMRSWVAIIRKAYDDEVAHRKIHSMESDYEIDVENDYEEEDDHRDCGDVIIMEEQGNLPKSCSAPFTEDEVSVIIEKYLENYSTYHNSRSGGGRPGVSVRIT</sequence>
<keyword evidence="6" id="KW-0325">Glycoprotein</keyword>
<keyword evidence="4" id="KW-1133">Transmembrane helix</keyword>
<keyword evidence="9" id="KW-1185">Reference proteome</keyword>
<evidence type="ECO:0000256" key="3">
    <source>
        <dbReference type="ARBA" id="ARBA00022692"/>
    </source>
</evidence>
<comment type="similarity">
    <text evidence="2">Belongs to the patched family.</text>
</comment>
<evidence type="ECO:0000256" key="5">
    <source>
        <dbReference type="ARBA" id="ARBA00023136"/>
    </source>
</evidence>
<reference evidence="8 9" key="1">
    <citation type="submission" date="2013-12" db="EMBL/GenBank/DDBJ databases">
        <title>Draft genome of the parsitic nematode Ancylostoma duodenale.</title>
        <authorList>
            <person name="Mitreva M."/>
        </authorList>
    </citation>
    <scope>NUCLEOTIDE SEQUENCE [LARGE SCALE GENOMIC DNA]</scope>
    <source>
        <strain evidence="8 9">Zhejiang</strain>
    </source>
</reference>
<dbReference type="Proteomes" id="UP000054047">
    <property type="component" value="Unassembled WGS sequence"/>
</dbReference>
<evidence type="ECO:0000256" key="6">
    <source>
        <dbReference type="ARBA" id="ARBA00023180"/>
    </source>
</evidence>
<dbReference type="OrthoDB" id="5873834at2759"/>
<feature type="domain" description="SSD" evidence="7">
    <location>
        <begin position="1"/>
        <end position="52"/>
    </location>
</feature>
<evidence type="ECO:0000256" key="4">
    <source>
        <dbReference type="ARBA" id="ARBA00022989"/>
    </source>
</evidence>
<dbReference type="GO" id="GO:0005119">
    <property type="term" value="F:smoothened binding"/>
    <property type="evidence" value="ECO:0007669"/>
    <property type="project" value="TreeGrafter"/>
</dbReference>
<comment type="subcellular location">
    <subcellularLocation>
        <location evidence="1">Membrane</location>
        <topology evidence="1">Multi-pass membrane protein</topology>
    </subcellularLocation>
</comment>
<evidence type="ECO:0000313" key="9">
    <source>
        <dbReference type="Proteomes" id="UP000054047"/>
    </source>
</evidence>
<evidence type="ECO:0000259" key="7">
    <source>
        <dbReference type="PROSITE" id="PS50156"/>
    </source>
</evidence>
<dbReference type="AlphaFoldDB" id="A0A0C2H0D0"/>
<keyword evidence="5" id="KW-0472">Membrane</keyword>
<organism evidence="8 9">
    <name type="scientific">Ancylostoma duodenale</name>
    <dbReference type="NCBI Taxonomy" id="51022"/>
    <lineage>
        <taxon>Eukaryota</taxon>
        <taxon>Metazoa</taxon>
        <taxon>Ecdysozoa</taxon>
        <taxon>Nematoda</taxon>
        <taxon>Chromadorea</taxon>
        <taxon>Rhabditida</taxon>
        <taxon>Rhabditina</taxon>
        <taxon>Rhabditomorpha</taxon>
        <taxon>Strongyloidea</taxon>
        <taxon>Ancylostomatidae</taxon>
        <taxon>Ancylostomatinae</taxon>
        <taxon>Ancylostoma</taxon>
    </lineage>
</organism>
<dbReference type="PANTHER" id="PTHR46022">
    <property type="entry name" value="PROTEIN PATCHED"/>
    <property type="match status" value="1"/>
</dbReference>
<dbReference type="PANTHER" id="PTHR46022:SF1">
    <property type="entry name" value="PROTEIN PATCHED"/>
    <property type="match status" value="1"/>
</dbReference>
<accession>A0A0C2H0D0</accession>
<evidence type="ECO:0000256" key="2">
    <source>
        <dbReference type="ARBA" id="ARBA00005585"/>
    </source>
</evidence>
<dbReference type="EMBL" id="KN726782">
    <property type="protein sequence ID" value="KIH67230.1"/>
    <property type="molecule type" value="Genomic_DNA"/>
</dbReference>
<dbReference type="GO" id="GO:0097108">
    <property type="term" value="F:hedgehog family protein binding"/>
    <property type="evidence" value="ECO:0007669"/>
    <property type="project" value="TreeGrafter"/>
</dbReference>
<protein>
    <recommendedName>
        <fullName evidence="7">SSD domain-containing protein</fullName>
    </recommendedName>
</protein>
<dbReference type="PROSITE" id="PS50156">
    <property type="entry name" value="SSD"/>
    <property type="match status" value="1"/>
</dbReference>
<name>A0A0C2H0D0_9BILA</name>
<evidence type="ECO:0000313" key="8">
    <source>
        <dbReference type="EMBL" id="KIH67230.1"/>
    </source>
</evidence>
<dbReference type="GO" id="GO:0045879">
    <property type="term" value="P:negative regulation of smoothened signaling pathway"/>
    <property type="evidence" value="ECO:0007669"/>
    <property type="project" value="TreeGrafter"/>
</dbReference>
<gene>
    <name evidence="8" type="ORF">ANCDUO_02440</name>
</gene>